<evidence type="ECO:0000313" key="9">
    <source>
        <dbReference type="EMBL" id="UWX55464.1"/>
    </source>
</evidence>
<gene>
    <name evidence="7 9" type="primary">asnS</name>
    <name evidence="9" type="ORF">NYZ99_02710</name>
</gene>
<dbReference type="PANTHER" id="PTHR22594">
    <property type="entry name" value="ASPARTYL/LYSYL-TRNA SYNTHETASE"/>
    <property type="match status" value="1"/>
</dbReference>
<dbReference type="InterPro" id="IPR006195">
    <property type="entry name" value="aa-tRNA-synth_II"/>
</dbReference>
<evidence type="ECO:0000256" key="5">
    <source>
        <dbReference type="ARBA" id="ARBA00022917"/>
    </source>
</evidence>
<evidence type="ECO:0000256" key="1">
    <source>
        <dbReference type="ARBA" id="ARBA00008226"/>
    </source>
</evidence>
<dbReference type="CDD" id="cd00776">
    <property type="entry name" value="AsxRS_core"/>
    <property type="match status" value="1"/>
</dbReference>
<dbReference type="Pfam" id="PF01336">
    <property type="entry name" value="tRNA_anti-codon"/>
    <property type="match status" value="1"/>
</dbReference>
<dbReference type="InterPro" id="IPR004522">
    <property type="entry name" value="Asn-tRNA-ligase"/>
</dbReference>
<dbReference type="RefSeq" id="WP_260573413.1">
    <property type="nucleotide sequence ID" value="NZ_CP104205.1"/>
</dbReference>
<evidence type="ECO:0000313" key="10">
    <source>
        <dbReference type="Proteomes" id="UP001059209"/>
    </source>
</evidence>
<dbReference type="NCBIfam" id="TIGR00457">
    <property type="entry name" value="asnS"/>
    <property type="match status" value="1"/>
</dbReference>
<keyword evidence="3 7" id="KW-0547">Nucleotide-binding</keyword>
<dbReference type="Gene3D" id="3.30.930.10">
    <property type="entry name" value="Bira Bifunctional Protein, Domain 2"/>
    <property type="match status" value="1"/>
</dbReference>
<keyword evidence="2 7" id="KW-0436">Ligase</keyword>
<dbReference type="CDD" id="cd04318">
    <property type="entry name" value="EcAsnRS_like_N"/>
    <property type="match status" value="1"/>
</dbReference>
<organism evidence="9 10">
    <name type="scientific">Maribacter litopenaei</name>
    <dbReference type="NCBI Taxonomy" id="2976127"/>
    <lineage>
        <taxon>Bacteria</taxon>
        <taxon>Pseudomonadati</taxon>
        <taxon>Bacteroidota</taxon>
        <taxon>Flavobacteriia</taxon>
        <taxon>Flavobacteriales</taxon>
        <taxon>Flavobacteriaceae</taxon>
        <taxon>Maribacter</taxon>
    </lineage>
</organism>
<keyword evidence="10" id="KW-1185">Reference proteome</keyword>
<dbReference type="SUPFAM" id="SSF55681">
    <property type="entry name" value="Class II aaRS and biotin synthetases"/>
    <property type="match status" value="1"/>
</dbReference>
<keyword evidence="6 7" id="KW-0030">Aminoacyl-tRNA synthetase</keyword>
<feature type="domain" description="Aminoacyl-transfer RNA synthetases class-II family profile" evidence="8">
    <location>
        <begin position="131"/>
        <end position="467"/>
    </location>
</feature>
<evidence type="ECO:0000259" key="8">
    <source>
        <dbReference type="PROSITE" id="PS50862"/>
    </source>
</evidence>
<dbReference type="HAMAP" id="MF_00534">
    <property type="entry name" value="Asn_tRNA_synth"/>
    <property type="match status" value="1"/>
</dbReference>
<dbReference type="PANTHER" id="PTHR22594:SF34">
    <property type="entry name" value="ASPARAGINE--TRNA LIGASE, MITOCHONDRIAL-RELATED"/>
    <property type="match status" value="1"/>
</dbReference>
<evidence type="ECO:0000256" key="2">
    <source>
        <dbReference type="ARBA" id="ARBA00022598"/>
    </source>
</evidence>
<dbReference type="Gene3D" id="2.40.50.140">
    <property type="entry name" value="Nucleic acid-binding proteins"/>
    <property type="match status" value="1"/>
</dbReference>
<evidence type="ECO:0000256" key="7">
    <source>
        <dbReference type="HAMAP-Rule" id="MF_00534"/>
    </source>
</evidence>
<comment type="subunit">
    <text evidence="7">Homodimer.</text>
</comment>
<evidence type="ECO:0000256" key="6">
    <source>
        <dbReference type="ARBA" id="ARBA00023146"/>
    </source>
</evidence>
<dbReference type="InterPro" id="IPR004365">
    <property type="entry name" value="NA-bd_OB_tRNA"/>
</dbReference>
<dbReference type="GO" id="GO:0004816">
    <property type="term" value="F:asparagine-tRNA ligase activity"/>
    <property type="evidence" value="ECO:0007669"/>
    <property type="project" value="UniProtKB-EC"/>
</dbReference>
<dbReference type="EMBL" id="CP104205">
    <property type="protein sequence ID" value="UWX55464.1"/>
    <property type="molecule type" value="Genomic_DNA"/>
</dbReference>
<sequence>MRSVSIKELFTGKKLLQEVTVNGWVRTFRSNRFIALNDGSSLNNIQCVVDFEKFDDAILRQINTGAALRITGTLVESQGKGQSVEIQVSDIFVHGGADPEVYPIQPKKHSLEFLREKAHLRVRTNTFSAVMRVRSALAFAIHQYLRDNGFYYFHAPIITGSDAEGAGEMFRVTTLDEKNPPLKEDGEVNFKEDFFGKETNLTVSGQLEAEAYAMALGKVYTFGPTFRAENSNTSRHLAEFWMIEPEMAFYDLDANMDLAEDFIKNVLKYILENCEEDLLFLENRLLDEEKTKPQAERSEMALIEKLKFITDNNFKRVSYTEAIDILRNSKPNKKKKFQYLIDEWGADLQSEHERYLVEKHFNCPVILFDYPAKIKAFYMRLNEDGKTVRAMDILFPGIGEIVGGSQREERLDVLKEKMAALDIPEEELWWYLDLRKFGTAVHSGFGLGFERLVLFATGMGNIRDVIPFPRTPQNAEF</sequence>
<dbReference type="InterPro" id="IPR004364">
    <property type="entry name" value="Aa-tRNA-synt_II"/>
</dbReference>
<dbReference type="NCBIfam" id="NF003037">
    <property type="entry name" value="PRK03932.1"/>
    <property type="match status" value="1"/>
</dbReference>
<dbReference type="InterPro" id="IPR045864">
    <property type="entry name" value="aa-tRNA-synth_II/BPL/LPL"/>
</dbReference>
<proteinExistence type="inferred from homology"/>
<comment type="subcellular location">
    <subcellularLocation>
        <location evidence="7">Cytoplasm</location>
    </subcellularLocation>
</comment>
<keyword evidence="7" id="KW-0963">Cytoplasm</keyword>
<accession>A0ABY5Y9T7</accession>
<dbReference type="PROSITE" id="PS50862">
    <property type="entry name" value="AA_TRNA_LIGASE_II"/>
    <property type="match status" value="1"/>
</dbReference>
<reference evidence="9" key="1">
    <citation type="submission" date="2022-09" db="EMBL/GenBank/DDBJ databases">
        <title>Maribacter litopenaei sp. nov., isolated from the intestinal tract of the Pacific White Shrimp, Litopenaeus vannamei.</title>
        <authorList>
            <person name="Kim S.Y."/>
            <person name="Hwang C.Y."/>
        </authorList>
    </citation>
    <scope>NUCLEOTIDE SEQUENCE</scope>
    <source>
        <strain evidence="9">HL-LV01</strain>
    </source>
</reference>
<protein>
    <recommendedName>
        <fullName evidence="7">Asparagine--tRNA ligase</fullName>
        <ecNumber evidence="7">6.1.1.22</ecNumber>
    </recommendedName>
    <alternativeName>
        <fullName evidence="7">Asparaginyl-tRNA synthetase</fullName>
        <shortName evidence="7">AsnRS</shortName>
    </alternativeName>
</protein>
<comment type="catalytic activity">
    <reaction evidence="7">
        <text>tRNA(Asn) + L-asparagine + ATP = L-asparaginyl-tRNA(Asn) + AMP + diphosphate + H(+)</text>
        <dbReference type="Rhea" id="RHEA:11180"/>
        <dbReference type="Rhea" id="RHEA-COMP:9659"/>
        <dbReference type="Rhea" id="RHEA-COMP:9674"/>
        <dbReference type="ChEBI" id="CHEBI:15378"/>
        <dbReference type="ChEBI" id="CHEBI:30616"/>
        <dbReference type="ChEBI" id="CHEBI:33019"/>
        <dbReference type="ChEBI" id="CHEBI:58048"/>
        <dbReference type="ChEBI" id="CHEBI:78442"/>
        <dbReference type="ChEBI" id="CHEBI:78515"/>
        <dbReference type="ChEBI" id="CHEBI:456215"/>
        <dbReference type="EC" id="6.1.1.22"/>
    </reaction>
</comment>
<dbReference type="SUPFAM" id="SSF50249">
    <property type="entry name" value="Nucleic acid-binding proteins"/>
    <property type="match status" value="1"/>
</dbReference>
<dbReference type="Proteomes" id="UP001059209">
    <property type="component" value="Chromosome"/>
</dbReference>
<dbReference type="PRINTS" id="PR01042">
    <property type="entry name" value="TRNASYNTHASP"/>
</dbReference>
<dbReference type="InterPro" id="IPR012340">
    <property type="entry name" value="NA-bd_OB-fold"/>
</dbReference>
<evidence type="ECO:0000256" key="3">
    <source>
        <dbReference type="ARBA" id="ARBA00022741"/>
    </source>
</evidence>
<dbReference type="InterPro" id="IPR002312">
    <property type="entry name" value="Asp/Asn-tRNA-synth_IIb"/>
</dbReference>
<dbReference type="EC" id="6.1.1.22" evidence="7"/>
<keyword evidence="4 7" id="KW-0067">ATP-binding</keyword>
<evidence type="ECO:0000256" key="4">
    <source>
        <dbReference type="ARBA" id="ARBA00022840"/>
    </source>
</evidence>
<dbReference type="Pfam" id="PF00152">
    <property type="entry name" value="tRNA-synt_2"/>
    <property type="match status" value="1"/>
</dbReference>
<name>A0ABY5Y9T7_9FLAO</name>
<comment type="similarity">
    <text evidence="1 7">Belongs to the class-II aminoacyl-tRNA synthetase family.</text>
</comment>
<keyword evidence="5 7" id="KW-0648">Protein biosynthesis</keyword>